<feature type="transmembrane region" description="Helical" evidence="1">
    <location>
        <begin position="336"/>
        <end position="358"/>
    </location>
</feature>
<dbReference type="dictyBase" id="DDB_G0291340"/>
<dbReference type="Proteomes" id="UP000002195">
    <property type="component" value="Unassembled WGS sequence"/>
</dbReference>
<dbReference type="OMA" id="PTIYAVM"/>
<feature type="domain" description="GPR180/TMEM145 transmembrane" evidence="3">
    <location>
        <begin position="165"/>
        <end position="382"/>
    </location>
</feature>
<dbReference type="Pfam" id="PF10192">
    <property type="entry name" value="GPR180-TMEM145_TM"/>
    <property type="match status" value="1"/>
</dbReference>
<feature type="chain" id="PRO_5004249000" description="GPR180/TMEM145 transmembrane domain-containing protein" evidence="2">
    <location>
        <begin position="24"/>
        <end position="420"/>
    </location>
</feature>
<feature type="signal peptide" evidence="2">
    <location>
        <begin position="1"/>
        <end position="23"/>
    </location>
</feature>
<feature type="transmembrane region" description="Helical" evidence="1">
    <location>
        <begin position="193"/>
        <end position="216"/>
    </location>
</feature>
<dbReference type="KEGG" id="ddi:DDB_G0291340"/>
<dbReference type="PANTHER" id="PTHR23252">
    <property type="entry name" value="INTIMAL THICKNESS RECEPTOR-RELATED"/>
    <property type="match status" value="1"/>
</dbReference>
<dbReference type="EMBL" id="AAFI02000177">
    <property type="protein sequence ID" value="EAL61654.1"/>
    <property type="molecule type" value="Genomic_DNA"/>
</dbReference>
<keyword evidence="1" id="KW-0472">Membrane</keyword>
<dbReference type="FunCoup" id="Q54EU0">
    <property type="interactions" value="38"/>
</dbReference>
<accession>Q54EU0</accession>
<dbReference type="PANTHER" id="PTHR23252:SF24">
    <property type="entry name" value="TRANSMEMBRANE PROTEIN 145"/>
    <property type="match status" value="1"/>
</dbReference>
<dbReference type="PaxDb" id="44689-DDB0183829"/>
<dbReference type="GeneID" id="8628096"/>
<dbReference type="GO" id="GO:0007186">
    <property type="term" value="P:G protein-coupled receptor signaling pathway"/>
    <property type="evidence" value="ECO:0007669"/>
    <property type="project" value="InterPro"/>
</dbReference>
<dbReference type="VEuPathDB" id="AmoebaDB:DDB_G0291340"/>
<keyword evidence="5" id="KW-1185">Reference proteome</keyword>
<proteinExistence type="predicted"/>
<dbReference type="eggNOG" id="KOG4290">
    <property type="taxonomic scope" value="Eukaryota"/>
</dbReference>
<evidence type="ECO:0000256" key="2">
    <source>
        <dbReference type="SAM" id="SignalP"/>
    </source>
</evidence>
<protein>
    <recommendedName>
        <fullName evidence="3">GPR180/TMEM145 transmembrane domain-containing protein</fullName>
    </recommendedName>
</protein>
<dbReference type="GO" id="GO:0019236">
    <property type="term" value="P:response to pheromone"/>
    <property type="evidence" value="ECO:0007669"/>
    <property type="project" value="InterPro"/>
</dbReference>
<dbReference type="HOGENOM" id="CLU_591125_0_0_1"/>
<dbReference type="PhylomeDB" id="Q54EU0"/>
<sequence length="420" mass="46486">MLKQTSILFTILIGFLICNVSNGMVVKEKINSNNNFVFLAKFCYSTTPGASLSYVGTAANASTSIYIYNDWATEWGVGGNSKYSCLERVTASTPQTNMNQLSANSSRVLLPEDHQRAHFWYVVAANCDSEVGEVDFTLTLLNGGGLWSAQFSYDEQGLEALYLVYFFVFLVLTGYTAFTAFKLYKANAFHPMIKILSGVIVLEFLSVFVLLCNYGSYSHNGTGGKGAQGFGELLDLAAQLLFILLLILIAKGWAISRVTIDEKRIVLGAMGVLTVLYFIMFVWIKAGENPAATTYMYDTVPGIILLVARSLAMLWFMWCGYNTYLEETHPAKRNFYTVFGIAFVAWFLILPIICIIAAAVEPWVREKTVLAFYVTTNALALIGVSFLLSPSRSGEYLASATKTSSEEYSSITTKSYDESF</sequence>
<feature type="transmembrane region" description="Helical" evidence="1">
    <location>
        <begin position="370"/>
        <end position="388"/>
    </location>
</feature>
<organism evidence="4 5">
    <name type="scientific">Dictyostelium discoideum</name>
    <name type="common">Social amoeba</name>
    <dbReference type="NCBI Taxonomy" id="44689"/>
    <lineage>
        <taxon>Eukaryota</taxon>
        <taxon>Amoebozoa</taxon>
        <taxon>Evosea</taxon>
        <taxon>Eumycetozoa</taxon>
        <taxon>Dictyostelia</taxon>
        <taxon>Dictyosteliales</taxon>
        <taxon>Dictyosteliaceae</taxon>
        <taxon>Dictyostelium</taxon>
    </lineage>
</organism>
<dbReference type="InterPro" id="IPR047831">
    <property type="entry name" value="GPR180/TMEM145"/>
</dbReference>
<comment type="caution">
    <text evidence="4">The sequence shown here is derived from an EMBL/GenBank/DDBJ whole genome shotgun (WGS) entry which is preliminary data.</text>
</comment>
<dbReference type="RefSeq" id="XP_635150.1">
    <property type="nucleotide sequence ID" value="XM_630058.1"/>
</dbReference>
<feature type="transmembrane region" description="Helical" evidence="1">
    <location>
        <begin position="236"/>
        <end position="253"/>
    </location>
</feature>
<dbReference type="AlphaFoldDB" id="Q54EU0"/>
<keyword evidence="1" id="KW-1133">Transmembrane helix</keyword>
<evidence type="ECO:0000256" key="1">
    <source>
        <dbReference type="SAM" id="Phobius"/>
    </source>
</evidence>
<dbReference type="InterPro" id="IPR019336">
    <property type="entry name" value="GPR180/TMEM145_TM"/>
</dbReference>
<feature type="transmembrane region" description="Helical" evidence="1">
    <location>
        <begin position="265"/>
        <end position="284"/>
    </location>
</feature>
<name>Q54EU0_DICDI</name>
<evidence type="ECO:0000313" key="5">
    <source>
        <dbReference type="Proteomes" id="UP000002195"/>
    </source>
</evidence>
<keyword evidence="1" id="KW-0812">Transmembrane</keyword>
<evidence type="ECO:0000259" key="3">
    <source>
        <dbReference type="Pfam" id="PF10192"/>
    </source>
</evidence>
<reference evidence="4 5" key="1">
    <citation type="journal article" date="2005" name="Nature">
        <title>The genome of the social amoeba Dictyostelium discoideum.</title>
        <authorList>
            <consortium name="The Dictyostelium discoideum Sequencing Consortium"/>
            <person name="Eichinger L."/>
            <person name="Pachebat J.A."/>
            <person name="Glockner G."/>
            <person name="Rajandream M.A."/>
            <person name="Sucgang R."/>
            <person name="Berriman M."/>
            <person name="Song J."/>
            <person name="Olsen R."/>
            <person name="Szafranski K."/>
            <person name="Xu Q."/>
            <person name="Tunggal B."/>
            <person name="Kummerfeld S."/>
            <person name="Madera M."/>
            <person name="Konfortov B.A."/>
            <person name="Rivero F."/>
            <person name="Bankier A.T."/>
            <person name="Lehmann R."/>
            <person name="Hamlin N."/>
            <person name="Davies R."/>
            <person name="Gaudet P."/>
            <person name="Fey P."/>
            <person name="Pilcher K."/>
            <person name="Chen G."/>
            <person name="Saunders D."/>
            <person name="Sodergren E."/>
            <person name="Davis P."/>
            <person name="Kerhornou A."/>
            <person name="Nie X."/>
            <person name="Hall N."/>
            <person name="Anjard C."/>
            <person name="Hemphill L."/>
            <person name="Bason N."/>
            <person name="Farbrother P."/>
            <person name="Desany B."/>
            <person name="Just E."/>
            <person name="Morio T."/>
            <person name="Rost R."/>
            <person name="Churcher C."/>
            <person name="Cooper J."/>
            <person name="Haydock S."/>
            <person name="van Driessche N."/>
            <person name="Cronin A."/>
            <person name="Goodhead I."/>
            <person name="Muzny D."/>
            <person name="Mourier T."/>
            <person name="Pain A."/>
            <person name="Lu M."/>
            <person name="Harper D."/>
            <person name="Lindsay R."/>
            <person name="Hauser H."/>
            <person name="James K."/>
            <person name="Quiles M."/>
            <person name="Madan Babu M."/>
            <person name="Saito T."/>
            <person name="Buchrieser C."/>
            <person name="Wardroper A."/>
            <person name="Felder M."/>
            <person name="Thangavelu M."/>
            <person name="Johnson D."/>
            <person name="Knights A."/>
            <person name="Loulseged H."/>
            <person name="Mungall K."/>
            <person name="Oliver K."/>
            <person name="Price C."/>
            <person name="Quail M.A."/>
            <person name="Urushihara H."/>
            <person name="Hernandez J."/>
            <person name="Rabbinowitsch E."/>
            <person name="Steffen D."/>
            <person name="Sanders M."/>
            <person name="Ma J."/>
            <person name="Kohara Y."/>
            <person name="Sharp S."/>
            <person name="Simmonds M."/>
            <person name="Spiegler S."/>
            <person name="Tivey A."/>
            <person name="Sugano S."/>
            <person name="White B."/>
            <person name="Walker D."/>
            <person name="Woodward J."/>
            <person name="Winckler T."/>
            <person name="Tanaka Y."/>
            <person name="Shaulsky G."/>
            <person name="Schleicher M."/>
            <person name="Weinstock G."/>
            <person name="Rosenthal A."/>
            <person name="Cox E.C."/>
            <person name="Chisholm R.L."/>
            <person name="Gibbs R."/>
            <person name="Loomis W.F."/>
            <person name="Platzer M."/>
            <person name="Kay R.R."/>
            <person name="Williams J."/>
            <person name="Dear P.H."/>
            <person name="Noegel A.A."/>
            <person name="Barrell B."/>
            <person name="Kuspa A."/>
        </authorList>
    </citation>
    <scope>NUCLEOTIDE SEQUENCE [LARGE SCALE GENOMIC DNA]</scope>
    <source>
        <strain evidence="4 5">AX4</strain>
    </source>
</reference>
<feature type="transmembrane region" description="Helical" evidence="1">
    <location>
        <begin position="160"/>
        <end position="181"/>
    </location>
</feature>
<gene>
    <name evidence="4" type="ORF">DDB_G0291340</name>
</gene>
<feature type="transmembrane region" description="Helical" evidence="1">
    <location>
        <begin position="304"/>
        <end position="324"/>
    </location>
</feature>
<evidence type="ECO:0000313" key="4">
    <source>
        <dbReference type="EMBL" id="EAL61654.1"/>
    </source>
</evidence>
<dbReference type="InParanoid" id="Q54EU0"/>
<keyword evidence="2" id="KW-0732">Signal</keyword>